<sequence length="317" mass="36333">MRRDSHSTDVIADINYFPALGTPIPKSEWKPRYLDSHDAYTRPMIIRNVRTSVRPFDLDVHGFQFVQLPEKKDRVSRDDDEQTVKREYYPELEDIAKKITGASTAHVFNHVMRAHSSPSEKGIQDSKGRWQDIPSGHPHVDYAGSDHAIEGTKLELNFPPHISRLFDTSTRFAFLGAWRPLKTVRKDPLAVCDATTVPDYDYQVRLRGFSRTSIKSENYVMSHRDEEPKHQWYYMSEMQPWEMVVFKGFDTKRDGAGWRCPHTAFRLQGSEEEPPRESIEARIRAPFSAALQNDISSGPPVLSAGFTRNNGTPLGEL</sequence>
<reference evidence="3 4" key="1">
    <citation type="journal article" date="2010" name="Genome Biol.">
        <title>A first genome assembly of the barley fungal pathogen Pyrenophora teres f. teres.</title>
        <authorList>
            <person name="Ellwood S.R."/>
            <person name="Liu Z."/>
            <person name="Syme R.A."/>
            <person name="Lai Z."/>
            <person name="Hane J.K."/>
            <person name="Keiper F."/>
            <person name="Moffat C.S."/>
            <person name="Oliver R.P."/>
            <person name="Friesen T.L."/>
        </authorList>
    </citation>
    <scope>NUCLEOTIDE SEQUENCE [LARGE SCALE GENOMIC DNA]</scope>
    <source>
        <strain evidence="3 4">0-1</strain>
    </source>
</reference>
<protein>
    <submittedName>
        <fullName evidence="3">Uncharacterized protein</fullName>
    </submittedName>
</protein>
<keyword evidence="1" id="KW-0560">Oxidoreductase</keyword>
<dbReference type="GO" id="GO:0016491">
    <property type="term" value="F:oxidoreductase activity"/>
    <property type="evidence" value="ECO:0007669"/>
    <property type="project" value="UniProtKB-KW"/>
</dbReference>
<keyword evidence="4" id="KW-1185">Reference proteome</keyword>
<accession>E3S9Y5</accession>
<gene>
    <name evidence="3" type="ORF">PTT_19896</name>
</gene>
<dbReference type="OrthoDB" id="412788at2759"/>
<dbReference type="NCBIfam" id="NF041278">
    <property type="entry name" value="CmcJ_NvfI_EfuI"/>
    <property type="match status" value="1"/>
</dbReference>
<comment type="similarity">
    <text evidence="2">Belongs to the asaB hydroxylase/desaturase family.</text>
</comment>
<name>E3S9Y5_PYRTT</name>
<proteinExistence type="inferred from homology"/>
<dbReference type="PANTHER" id="PTHR34598">
    <property type="entry name" value="BLL6449 PROTEIN"/>
    <property type="match status" value="1"/>
</dbReference>
<dbReference type="PANTHER" id="PTHR34598:SF3">
    <property type="entry name" value="OXIDOREDUCTASE AN1597"/>
    <property type="match status" value="1"/>
</dbReference>
<dbReference type="HOGENOM" id="CLU_042688_2_0_1"/>
<dbReference type="AlphaFoldDB" id="E3S9Y5"/>
<dbReference type="InterPro" id="IPR044053">
    <property type="entry name" value="AsaB-like"/>
</dbReference>
<evidence type="ECO:0000256" key="2">
    <source>
        <dbReference type="ARBA" id="ARBA00023604"/>
    </source>
</evidence>
<organism evidence="4">
    <name type="scientific">Pyrenophora teres f. teres (strain 0-1)</name>
    <name type="common">Barley net blotch fungus</name>
    <name type="synonym">Drechslera teres f. teres</name>
    <dbReference type="NCBI Taxonomy" id="861557"/>
    <lineage>
        <taxon>Eukaryota</taxon>
        <taxon>Fungi</taxon>
        <taxon>Dikarya</taxon>
        <taxon>Ascomycota</taxon>
        <taxon>Pezizomycotina</taxon>
        <taxon>Dothideomycetes</taxon>
        <taxon>Pleosporomycetidae</taxon>
        <taxon>Pleosporales</taxon>
        <taxon>Pleosporineae</taxon>
        <taxon>Pleosporaceae</taxon>
        <taxon>Pyrenophora</taxon>
    </lineage>
</organism>
<evidence type="ECO:0000313" key="3">
    <source>
        <dbReference type="EMBL" id="EFQ85189.1"/>
    </source>
</evidence>
<dbReference type="KEGG" id="pte:PTT_19896"/>
<dbReference type="STRING" id="861557.E3S9Y5"/>
<dbReference type="eggNOG" id="ENOG502RZAA">
    <property type="taxonomic scope" value="Eukaryota"/>
</dbReference>
<dbReference type="Proteomes" id="UP000001067">
    <property type="component" value="Unassembled WGS sequence"/>
</dbReference>
<evidence type="ECO:0000256" key="1">
    <source>
        <dbReference type="ARBA" id="ARBA00023002"/>
    </source>
</evidence>
<dbReference type="EMBL" id="GL537985">
    <property type="protein sequence ID" value="EFQ85189.1"/>
    <property type="molecule type" value="Genomic_DNA"/>
</dbReference>
<evidence type="ECO:0000313" key="4">
    <source>
        <dbReference type="Proteomes" id="UP000001067"/>
    </source>
</evidence>